<organism evidence="1">
    <name type="scientific">uncultured Caudovirales phage</name>
    <dbReference type="NCBI Taxonomy" id="2100421"/>
    <lineage>
        <taxon>Viruses</taxon>
        <taxon>Duplodnaviria</taxon>
        <taxon>Heunggongvirae</taxon>
        <taxon>Uroviricota</taxon>
        <taxon>Caudoviricetes</taxon>
        <taxon>Peduoviridae</taxon>
        <taxon>Maltschvirus</taxon>
        <taxon>Maltschvirus maltsch</taxon>
    </lineage>
</organism>
<proteinExistence type="predicted"/>
<sequence>MSEKKNAFDWRDGTPSIWSRDKELRQITQGRAWGMAAQAKIGLHEKKQVTAYSQAKSSK</sequence>
<evidence type="ECO:0000313" key="1">
    <source>
        <dbReference type="EMBL" id="CAB4151456.1"/>
    </source>
</evidence>
<name>A0A6J5N2G9_9CAUD</name>
<dbReference type="EMBL" id="LR796561">
    <property type="protein sequence ID" value="CAB4151456.1"/>
    <property type="molecule type" value="Genomic_DNA"/>
</dbReference>
<protein>
    <submittedName>
        <fullName evidence="1">Uncharacterized protein</fullName>
    </submittedName>
</protein>
<reference evidence="1" key="1">
    <citation type="submission" date="2020-04" db="EMBL/GenBank/DDBJ databases">
        <authorList>
            <person name="Chiriac C."/>
            <person name="Salcher M."/>
            <person name="Ghai R."/>
            <person name="Kavagutti S V."/>
        </authorList>
    </citation>
    <scope>NUCLEOTIDE SEQUENCE</scope>
</reference>
<gene>
    <name evidence="1" type="ORF">UFOVP588_16</name>
</gene>
<accession>A0A6J5N2G9</accession>